<organism evidence="2 3">
    <name type="scientific">Rhodotorula toruloides</name>
    <name type="common">Yeast</name>
    <name type="synonym">Rhodosporidium toruloides</name>
    <dbReference type="NCBI Taxonomy" id="5286"/>
    <lineage>
        <taxon>Eukaryota</taxon>
        <taxon>Fungi</taxon>
        <taxon>Dikarya</taxon>
        <taxon>Basidiomycota</taxon>
        <taxon>Pucciniomycotina</taxon>
        <taxon>Microbotryomycetes</taxon>
        <taxon>Sporidiobolales</taxon>
        <taxon>Sporidiobolaceae</taxon>
        <taxon>Rhodotorula</taxon>
    </lineage>
</organism>
<proteinExistence type="predicted"/>
<feature type="region of interest" description="Disordered" evidence="1">
    <location>
        <begin position="1"/>
        <end position="90"/>
    </location>
</feature>
<name>A0A2S9ZXA3_RHOTO</name>
<accession>A0A2S9ZXA3</accession>
<evidence type="ECO:0000313" key="2">
    <source>
        <dbReference type="EMBL" id="PRQ70377.1"/>
    </source>
</evidence>
<feature type="compositionally biased region" description="Basic residues" evidence="1">
    <location>
        <begin position="180"/>
        <end position="189"/>
    </location>
</feature>
<feature type="compositionally biased region" description="Pro residues" evidence="1">
    <location>
        <begin position="8"/>
        <end position="24"/>
    </location>
</feature>
<gene>
    <name evidence="2" type="ORF">AAT19DRAFT_11126</name>
</gene>
<feature type="compositionally biased region" description="Basic and acidic residues" evidence="1">
    <location>
        <begin position="283"/>
        <end position="300"/>
    </location>
</feature>
<feature type="region of interest" description="Disordered" evidence="1">
    <location>
        <begin position="403"/>
        <end position="516"/>
    </location>
</feature>
<dbReference type="Proteomes" id="UP000239560">
    <property type="component" value="Unassembled WGS sequence"/>
</dbReference>
<evidence type="ECO:0000256" key="1">
    <source>
        <dbReference type="SAM" id="MobiDB-lite"/>
    </source>
</evidence>
<dbReference type="EMBL" id="LCTV02000015">
    <property type="protein sequence ID" value="PRQ70377.1"/>
    <property type="molecule type" value="Genomic_DNA"/>
</dbReference>
<feature type="compositionally biased region" description="Polar residues" evidence="1">
    <location>
        <begin position="51"/>
        <end position="63"/>
    </location>
</feature>
<reference evidence="2 3" key="1">
    <citation type="journal article" date="2018" name="Elife">
        <title>Functional genomics of lipid metabolism in the oleaginous yeast Rhodosporidium toruloides.</title>
        <authorList>
            <person name="Coradetti S.T."/>
            <person name="Pinel D."/>
            <person name="Geiselman G."/>
            <person name="Ito M."/>
            <person name="Mondo S."/>
            <person name="Reilly M.C."/>
            <person name="Cheng Y.F."/>
            <person name="Bauer S."/>
            <person name="Grigoriev I."/>
            <person name="Gladden J.M."/>
            <person name="Simmons B.A."/>
            <person name="Brem R."/>
            <person name="Arkin A.P."/>
            <person name="Skerker J.M."/>
        </authorList>
    </citation>
    <scope>NUCLEOTIDE SEQUENCE [LARGE SCALE GENOMIC DNA]</scope>
    <source>
        <strain evidence="2 3">NBRC 0880</strain>
    </source>
</reference>
<feature type="compositionally biased region" description="Low complexity" evidence="1">
    <location>
        <begin position="257"/>
        <end position="266"/>
    </location>
</feature>
<feature type="region of interest" description="Disordered" evidence="1">
    <location>
        <begin position="164"/>
        <end position="243"/>
    </location>
</feature>
<comment type="caution">
    <text evidence="2">The sequence shown here is derived from an EMBL/GenBank/DDBJ whole genome shotgun (WGS) entry which is preliminary data.</text>
</comment>
<feature type="compositionally biased region" description="Acidic residues" evidence="1">
    <location>
        <begin position="408"/>
        <end position="425"/>
    </location>
</feature>
<sequence length="530" mass="57570">MAISEPPTLLPLPPGLPQPSPPPFGCSSPPHAGFFEDRMGRHSSRAGQGELGTQSGWPSSDQAPSEEDPAVERVERASTDRRSGDEARLVDLGIGCSRAHGERRKKELSEPLPSLLSHIPASSSFAVPFFPSTSNPFPLDDTTRSMPRFIRYQLAPCTCGTKRASSAAIPHPHVPDPANTKKRKVRHSHFRSEALFAGPPSPTKRPRSRSTSASTWWPSVSLSHGEGRESRFAPSEEVWTGSGAGWTSQLAQRFSSLRIRSGSSSSKRARQERSRSRSRSRGRGRDPTTTRRDRPRDVRPRMPGRAASSPSVFGVSGLKTPYTWPPTPPTTMELEGPALKKILLANLRTRMANGGSGSTAAEVGLRFKKFAVWNAWNRRPQEPLDEVDEPEAEPAPEVHGAYDSALFSDDDDDADNPDTVDDELALPDPPAELVNEGEPADLLLASDGSSGTLDPSYDGFEAEPSTAAPPLARPTLRRTTSLPNISLGEHSDAGDSRSSSSGKYTYRQEQGQRRRSLWEASGWTFVSCGV</sequence>
<feature type="compositionally biased region" description="Low complexity" evidence="1">
    <location>
        <begin position="209"/>
        <end position="219"/>
    </location>
</feature>
<feature type="compositionally biased region" description="Basic and acidic residues" evidence="1">
    <location>
        <begin position="70"/>
        <end position="89"/>
    </location>
</feature>
<dbReference type="OrthoDB" id="10461850at2759"/>
<evidence type="ECO:0000313" key="3">
    <source>
        <dbReference type="Proteomes" id="UP000239560"/>
    </source>
</evidence>
<feature type="region of interest" description="Disordered" evidence="1">
    <location>
        <begin position="257"/>
        <end position="321"/>
    </location>
</feature>
<dbReference type="AlphaFoldDB" id="A0A2S9ZXA3"/>
<protein>
    <submittedName>
        <fullName evidence="2">Uncharacterized protein</fullName>
    </submittedName>
</protein>